<evidence type="ECO:0000313" key="10">
    <source>
        <dbReference type="Proteomes" id="UP000238916"/>
    </source>
</evidence>
<dbReference type="Proteomes" id="UP000238916">
    <property type="component" value="Unassembled WGS sequence"/>
</dbReference>
<evidence type="ECO:0000256" key="4">
    <source>
        <dbReference type="ARBA" id="ARBA00022989"/>
    </source>
</evidence>
<evidence type="ECO:0000256" key="3">
    <source>
        <dbReference type="ARBA" id="ARBA00022692"/>
    </source>
</evidence>
<organism evidence="9 10">
    <name type="scientific">Candidatus Desulfosporosinus infrequens</name>
    <dbReference type="NCBI Taxonomy" id="2043169"/>
    <lineage>
        <taxon>Bacteria</taxon>
        <taxon>Bacillati</taxon>
        <taxon>Bacillota</taxon>
        <taxon>Clostridia</taxon>
        <taxon>Eubacteriales</taxon>
        <taxon>Desulfitobacteriaceae</taxon>
        <taxon>Desulfosporosinus</taxon>
    </lineage>
</organism>
<name>A0A2U3LKR5_9FIRM</name>
<feature type="transmembrane region" description="Helical" evidence="7">
    <location>
        <begin position="249"/>
        <end position="272"/>
    </location>
</feature>
<keyword evidence="2" id="KW-1003">Cell membrane</keyword>
<evidence type="ECO:0000313" key="9">
    <source>
        <dbReference type="EMBL" id="SPF52440.1"/>
    </source>
</evidence>
<feature type="domain" description="NarG-like" evidence="8">
    <location>
        <begin position="95"/>
        <end position="280"/>
    </location>
</feature>
<evidence type="ECO:0000256" key="5">
    <source>
        <dbReference type="ARBA" id="ARBA00023002"/>
    </source>
</evidence>
<evidence type="ECO:0000256" key="2">
    <source>
        <dbReference type="ARBA" id="ARBA00022475"/>
    </source>
</evidence>
<dbReference type="AlphaFoldDB" id="A0A2U3LKR5"/>
<dbReference type="NCBIfam" id="NF038037">
    <property type="entry name" value="cytob_DsrM"/>
    <property type="match status" value="1"/>
</dbReference>
<dbReference type="SUPFAM" id="SSF103501">
    <property type="entry name" value="Respiratory nitrate reductase 1 gamma chain"/>
    <property type="match status" value="1"/>
</dbReference>
<gene>
    <name evidence="9" type="primary">dsrM</name>
    <name evidence="9" type="ORF">SBF1_5730008</name>
</gene>
<dbReference type="InterPro" id="IPR036197">
    <property type="entry name" value="NarG-like_sf"/>
</dbReference>
<feature type="transmembrane region" description="Helical" evidence="7">
    <location>
        <begin position="204"/>
        <end position="229"/>
    </location>
</feature>
<reference evidence="10" key="1">
    <citation type="submission" date="2018-02" db="EMBL/GenBank/DDBJ databases">
        <authorList>
            <person name="Hausmann B."/>
        </authorList>
    </citation>
    <scope>NUCLEOTIDE SEQUENCE [LARGE SCALE GENOMIC DNA]</scope>
    <source>
        <strain evidence="10">Peat soil MAG SbF1</strain>
    </source>
</reference>
<keyword evidence="3 7" id="KW-0812">Transmembrane</keyword>
<dbReference type="OrthoDB" id="9769404at2"/>
<evidence type="ECO:0000259" key="8">
    <source>
        <dbReference type="Pfam" id="PF02665"/>
    </source>
</evidence>
<evidence type="ECO:0000256" key="7">
    <source>
        <dbReference type="SAM" id="Phobius"/>
    </source>
</evidence>
<protein>
    <submittedName>
        <fullName evidence="9">Sulfite reduction-associated membrane complex, transmembrane diheme cytochrome b subunit</fullName>
    </submittedName>
</protein>
<keyword evidence="6 7" id="KW-0472">Membrane</keyword>
<dbReference type="GO" id="GO:0005886">
    <property type="term" value="C:plasma membrane"/>
    <property type="evidence" value="ECO:0007669"/>
    <property type="project" value="UniProtKB-SubCell"/>
</dbReference>
<sequence length="334" mass="38344">MKALLSFLAVIVLILIATLGVNVANLHFFFGIIIPYLAFIMFVGGFVYRVIKWGRSPVPYRIPTTCGQQKSLPWIKQNKIENPSTALGVIVRMALEILFFRSLFRNTKMELNDVGTNSPKLSYGSAKWLWFGSLVFHWSFLIIIVRHLRFFIEPVPYVLQIVDSIDGMLQIGLPPIYLTDLFFLLAVTYLFLRRIAIPQVKYISLAADYFPLFMIMSIGVSGMLMRYFYRVDIIAVKELALGLVQLHPTIPAGIGAIFYVHLFLICTLFAYFPTSKLMHMGGIFLSPTRNMICNNRMVRHINPWNHAVEVHSYAEYEDEFREKMKKAGIPVDKE</sequence>
<evidence type="ECO:0000256" key="1">
    <source>
        <dbReference type="ARBA" id="ARBA00004651"/>
    </source>
</evidence>
<keyword evidence="5" id="KW-0560">Oxidoreductase</keyword>
<dbReference type="Pfam" id="PF02665">
    <property type="entry name" value="Nitrate_red_gam"/>
    <property type="match status" value="1"/>
</dbReference>
<dbReference type="EMBL" id="OMOF01000527">
    <property type="protein sequence ID" value="SPF52440.1"/>
    <property type="molecule type" value="Genomic_DNA"/>
</dbReference>
<feature type="transmembrane region" description="Helical" evidence="7">
    <location>
        <begin position="30"/>
        <end position="51"/>
    </location>
</feature>
<proteinExistence type="predicted"/>
<comment type="subcellular location">
    <subcellularLocation>
        <location evidence="1">Cell membrane</location>
        <topology evidence="1">Multi-pass membrane protein</topology>
    </subcellularLocation>
</comment>
<dbReference type="InterPro" id="IPR023234">
    <property type="entry name" value="NarG-like_domain"/>
</dbReference>
<accession>A0A2U3LKR5</accession>
<dbReference type="Gene3D" id="1.20.950.20">
    <property type="entry name" value="Transmembrane di-heme cytochromes, Chain C"/>
    <property type="match status" value="1"/>
</dbReference>
<keyword evidence="4 7" id="KW-1133">Transmembrane helix</keyword>
<feature type="transmembrane region" description="Helical" evidence="7">
    <location>
        <begin position="128"/>
        <end position="148"/>
    </location>
</feature>
<feature type="transmembrane region" description="Helical" evidence="7">
    <location>
        <begin position="168"/>
        <end position="192"/>
    </location>
</feature>
<dbReference type="GO" id="GO:0016491">
    <property type="term" value="F:oxidoreductase activity"/>
    <property type="evidence" value="ECO:0007669"/>
    <property type="project" value="UniProtKB-KW"/>
</dbReference>
<evidence type="ECO:0000256" key="6">
    <source>
        <dbReference type="ARBA" id="ARBA00023136"/>
    </source>
</evidence>
<dbReference type="InterPro" id="IPR047660">
    <property type="entry name" value="DsrM"/>
</dbReference>